<comment type="caution">
    <text evidence="1">The sequence shown here is derived from an EMBL/GenBank/DDBJ whole genome shotgun (WGS) entry which is preliminary data.</text>
</comment>
<evidence type="ECO:0000313" key="1">
    <source>
        <dbReference type="EMBL" id="KAL0182126.1"/>
    </source>
</evidence>
<dbReference type="Proteomes" id="UP001529510">
    <property type="component" value="Unassembled WGS sequence"/>
</dbReference>
<gene>
    <name evidence="1" type="ORF">M9458_021501</name>
</gene>
<sequence length="69" mass="7919">SCKEKENPCGSFSCSIPPGDFKQINTTFRVWRPTFIKGEFSNIHMAVDARLESKDPELFVLNDNVKIRE</sequence>
<name>A0ABD0Q7L4_CIRMR</name>
<accession>A0ABD0Q7L4</accession>
<protein>
    <submittedName>
        <fullName evidence="1">Uncharacterized protein</fullName>
    </submittedName>
</protein>
<keyword evidence="2" id="KW-1185">Reference proteome</keyword>
<feature type="non-terminal residue" evidence="1">
    <location>
        <position position="69"/>
    </location>
</feature>
<dbReference type="AlphaFoldDB" id="A0ABD0Q7L4"/>
<dbReference type="EMBL" id="JAMKFB020000010">
    <property type="protein sequence ID" value="KAL0182126.1"/>
    <property type="molecule type" value="Genomic_DNA"/>
</dbReference>
<proteinExistence type="predicted"/>
<organism evidence="1 2">
    <name type="scientific">Cirrhinus mrigala</name>
    <name type="common">Mrigala</name>
    <dbReference type="NCBI Taxonomy" id="683832"/>
    <lineage>
        <taxon>Eukaryota</taxon>
        <taxon>Metazoa</taxon>
        <taxon>Chordata</taxon>
        <taxon>Craniata</taxon>
        <taxon>Vertebrata</taxon>
        <taxon>Euteleostomi</taxon>
        <taxon>Actinopterygii</taxon>
        <taxon>Neopterygii</taxon>
        <taxon>Teleostei</taxon>
        <taxon>Ostariophysi</taxon>
        <taxon>Cypriniformes</taxon>
        <taxon>Cyprinidae</taxon>
        <taxon>Labeoninae</taxon>
        <taxon>Labeonini</taxon>
        <taxon>Cirrhinus</taxon>
    </lineage>
</organism>
<evidence type="ECO:0000313" key="2">
    <source>
        <dbReference type="Proteomes" id="UP001529510"/>
    </source>
</evidence>
<feature type="non-terminal residue" evidence="1">
    <location>
        <position position="1"/>
    </location>
</feature>
<reference evidence="1 2" key="1">
    <citation type="submission" date="2024-05" db="EMBL/GenBank/DDBJ databases">
        <title>Genome sequencing and assembly of Indian major carp, Cirrhinus mrigala (Hamilton, 1822).</title>
        <authorList>
            <person name="Mohindra V."/>
            <person name="Chowdhury L.M."/>
            <person name="Lal K."/>
            <person name="Jena J.K."/>
        </authorList>
    </citation>
    <scope>NUCLEOTIDE SEQUENCE [LARGE SCALE GENOMIC DNA]</scope>
    <source>
        <strain evidence="1">CM1030</strain>
        <tissue evidence="1">Blood</tissue>
    </source>
</reference>